<sequence length="61" mass="6885">MKSVRMQRICEEDIAEYWDQWGAALESSISNSGIQLQTNAVIICACHTYIAKNSCRYIIAS</sequence>
<reference evidence="1 2" key="1">
    <citation type="journal article" date="2012" name="PLoS Pathog.">
        <title>Diverse lifestyles and strategies of plant pathogenesis encoded in the genomes of eighteen Dothideomycetes fungi.</title>
        <authorList>
            <person name="Ohm R.A."/>
            <person name="Feau N."/>
            <person name="Henrissat B."/>
            <person name="Schoch C.L."/>
            <person name="Horwitz B.A."/>
            <person name="Barry K.W."/>
            <person name="Condon B.J."/>
            <person name="Copeland A.C."/>
            <person name="Dhillon B."/>
            <person name="Glaser F."/>
            <person name="Hesse C.N."/>
            <person name="Kosti I."/>
            <person name="LaButti K."/>
            <person name="Lindquist E.A."/>
            <person name="Lucas S."/>
            <person name="Salamov A.A."/>
            <person name="Bradshaw R.E."/>
            <person name="Ciuffetti L."/>
            <person name="Hamelin R.C."/>
            <person name="Kema G.H.J."/>
            <person name="Lawrence C."/>
            <person name="Scott J.A."/>
            <person name="Spatafora J.W."/>
            <person name="Turgeon B.G."/>
            <person name="de Wit P.J.G.M."/>
            <person name="Zhong S."/>
            <person name="Goodwin S.B."/>
            <person name="Grigoriev I.V."/>
        </authorList>
    </citation>
    <scope>NUCLEOTIDE SEQUENCE [LARGE SCALE GENOMIC DNA]</scope>
    <source>
        <strain evidence="1 2">CIRAD86</strain>
    </source>
</reference>
<dbReference type="Proteomes" id="UP000016932">
    <property type="component" value="Unassembled WGS sequence"/>
</dbReference>
<dbReference type="KEGG" id="pfj:MYCFIDRAFT_180584"/>
<keyword evidence="2" id="KW-1185">Reference proteome</keyword>
<dbReference type="VEuPathDB" id="FungiDB:MYCFIDRAFT_180584"/>
<dbReference type="RefSeq" id="XP_007932557.1">
    <property type="nucleotide sequence ID" value="XM_007934366.1"/>
</dbReference>
<accession>M2ZXT3</accession>
<protein>
    <submittedName>
        <fullName evidence="1">Uncharacterized protein</fullName>
    </submittedName>
</protein>
<gene>
    <name evidence="1" type="ORF">MYCFIDRAFT_180584</name>
</gene>
<organism evidence="1 2">
    <name type="scientific">Pseudocercospora fijiensis (strain CIRAD86)</name>
    <name type="common">Black leaf streak disease fungus</name>
    <name type="synonym">Mycosphaerella fijiensis</name>
    <dbReference type="NCBI Taxonomy" id="383855"/>
    <lineage>
        <taxon>Eukaryota</taxon>
        <taxon>Fungi</taxon>
        <taxon>Dikarya</taxon>
        <taxon>Ascomycota</taxon>
        <taxon>Pezizomycotina</taxon>
        <taxon>Dothideomycetes</taxon>
        <taxon>Dothideomycetidae</taxon>
        <taxon>Mycosphaerellales</taxon>
        <taxon>Mycosphaerellaceae</taxon>
        <taxon>Pseudocercospora</taxon>
    </lineage>
</organism>
<dbReference type="AlphaFoldDB" id="M2ZXT3"/>
<dbReference type="HOGENOM" id="CLU_2923688_0_0_1"/>
<evidence type="ECO:0000313" key="2">
    <source>
        <dbReference type="Proteomes" id="UP000016932"/>
    </source>
</evidence>
<dbReference type="EMBL" id="KB446573">
    <property type="protein sequence ID" value="EME76926.1"/>
    <property type="molecule type" value="Genomic_DNA"/>
</dbReference>
<proteinExistence type="predicted"/>
<dbReference type="GeneID" id="19334449"/>
<evidence type="ECO:0000313" key="1">
    <source>
        <dbReference type="EMBL" id="EME76926.1"/>
    </source>
</evidence>
<name>M2ZXT3_PSEFD</name>